<protein>
    <recommendedName>
        <fullName evidence="6">UDP-glucose 6-dehydrogenase</fullName>
    </recommendedName>
</protein>
<reference evidence="4 5" key="1">
    <citation type="submission" date="2017-09" db="EMBL/GenBank/DDBJ databases">
        <title>Depth-based differentiation of microbial function through sediment-hosted aquifers and enrichment of novel symbionts in the deep terrestrial subsurface.</title>
        <authorList>
            <person name="Probst A.J."/>
            <person name="Ladd B."/>
            <person name="Jarett J.K."/>
            <person name="Geller-Mcgrath D.E."/>
            <person name="Sieber C.M."/>
            <person name="Emerson J.B."/>
            <person name="Anantharaman K."/>
            <person name="Thomas B.C."/>
            <person name="Malmstrom R."/>
            <person name="Stieglmeier M."/>
            <person name="Klingl A."/>
            <person name="Woyke T."/>
            <person name="Ryan C.M."/>
            <person name="Banfield J.F."/>
        </authorList>
    </citation>
    <scope>NUCLEOTIDE SEQUENCE [LARGE SCALE GENOMIC DNA]</scope>
    <source>
        <strain evidence="4">CG23_combo_of_CG06-09_8_20_14_all_39_39</strain>
    </source>
</reference>
<dbReference type="InterPro" id="IPR001732">
    <property type="entry name" value="UDP-Glc/GDP-Man_DH_N"/>
</dbReference>
<dbReference type="SUPFAM" id="SSF48179">
    <property type="entry name" value="6-phosphogluconate dehydrogenase C-terminal domain-like"/>
    <property type="match status" value="1"/>
</dbReference>
<evidence type="ECO:0008006" key="6">
    <source>
        <dbReference type="Google" id="ProtNLM"/>
    </source>
</evidence>
<proteinExistence type="inferred from homology"/>
<sequence length="277" mass="31102">MSDYTDKYSIGIIGGGFVGSAVKQYYKNAKVCDIDPRRANATFEEVCNQDYIFVTVPTPQGDDGKVNLSIVEDVLDKIPDNKKIILKSTAVPGTTERLQEKYPNKGMVYVPEFLTAKFAAEDFAFPDKNIVGYTKLYPELGAEVAKILPRANTLICQATEAEMIKYAINSYYALKVIYSNEIYDLCQQLGIDYDIVHEGFVLDKRINDSHFNVMSGIWRGFGGACLPKDSSAIVKRAEELGVDLSLIRQAIESNKKYRKIKTIREKKIAMDNSETQQ</sequence>
<dbReference type="Gene3D" id="1.20.5.100">
    <property type="entry name" value="Cytochrome c1, transmembrane anchor, C-terminal"/>
    <property type="match status" value="1"/>
</dbReference>
<evidence type="ECO:0000259" key="2">
    <source>
        <dbReference type="Pfam" id="PF00984"/>
    </source>
</evidence>
<dbReference type="SUPFAM" id="SSF51735">
    <property type="entry name" value="NAD(P)-binding Rossmann-fold domains"/>
    <property type="match status" value="1"/>
</dbReference>
<evidence type="ECO:0000259" key="3">
    <source>
        <dbReference type="Pfam" id="PF03721"/>
    </source>
</evidence>
<comment type="similarity">
    <text evidence="1">Belongs to the UDP-glucose/GDP-mannose dehydrogenase family.</text>
</comment>
<dbReference type="PANTHER" id="PTHR43750:SF3">
    <property type="entry name" value="UDP-GLUCOSE 6-DEHYDROGENASE TUAD"/>
    <property type="match status" value="1"/>
</dbReference>
<comment type="caution">
    <text evidence="4">The sequence shown here is derived from an EMBL/GenBank/DDBJ whole genome shotgun (WGS) entry which is preliminary data.</text>
</comment>
<dbReference type="GO" id="GO:0051287">
    <property type="term" value="F:NAD binding"/>
    <property type="evidence" value="ECO:0007669"/>
    <property type="project" value="InterPro"/>
</dbReference>
<dbReference type="EMBL" id="PCRX01000019">
    <property type="protein sequence ID" value="PIP29080.1"/>
    <property type="molecule type" value="Genomic_DNA"/>
</dbReference>
<name>A0A2G9Z900_9BACT</name>
<dbReference type="Proteomes" id="UP000231235">
    <property type="component" value="Unassembled WGS sequence"/>
</dbReference>
<feature type="domain" description="UDP-glucose/GDP-mannose dehydrogenase dimerisation" evidence="2">
    <location>
        <begin position="160"/>
        <end position="255"/>
    </location>
</feature>
<dbReference type="Gene3D" id="3.40.50.720">
    <property type="entry name" value="NAD(P)-binding Rossmann-like Domain"/>
    <property type="match status" value="2"/>
</dbReference>
<organism evidence="4 5">
    <name type="scientific">Candidatus Kuenenbacteria bacterium CG23_combo_of_CG06-09_8_20_14_all_39_39</name>
    <dbReference type="NCBI Taxonomy" id="1974623"/>
    <lineage>
        <taxon>Bacteria</taxon>
        <taxon>Candidatus Kueneniibacteriota</taxon>
    </lineage>
</organism>
<dbReference type="GO" id="GO:0016616">
    <property type="term" value="F:oxidoreductase activity, acting on the CH-OH group of donors, NAD or NADP as acceptor"/>
    <property type="evidence" value="ECO:0007669"/>
    <property type="project" value="InterPro"/>
</dbReference>
<dbReference type="Pfam" id="PF03721">
    <property type="entry name" value="UDPG_MGDP_dh_N"/>
    <property type="match status" value="1"/>
</dbReference>
<dbReference type="AlphaFoldDB" id="A0A2G9Z900"/>
<dbReference type="InterPro" id="IPR036291">
    <property type="entry name" value="NAD(P)-bd_dom_sf"/>
</dbReference>
<evidence type="ECO:0000313" key="4">
    <source>
        <dbReference type="EMBL" id="PIP29080.1"/>
    </source>
</evidence>
<dbReference type="InterPro" id="IPR008927">
    <property type="entry name" value="6-PGluconate_DH-like_C_sf"/>
</dbReference>
<dbReference type="InterPro" id="IPR014026">
    <property type="entry name" value="UDP-Glc/GDP-Man_DH_dimer"/>
</dbReference>
<evidence type="ECO:0000256" key="1">
    <source>
        <dbReference type="ARBA" id="ARBA00006601"/>
    </source>
</evidence>
<feature type="domain" description="UDP-glucose/GDP-mannose dehydrogenase N-terminal" evidence="3">
    <location>
        <begin position="45"/>
        <end position="135"/>
    </location>
</feature>
<dbReference type="Pfam" id="PF00984">
    <property type="entry name" value="UDPG_MGDP_dh"/>
    <property type="match status" value="1"/>
</dbReference>
<gene>
    <name evidence="4" type="ORF">COX28_01065</name>
</gene>
<accession>A0A2G9Z900</accession>
<dbReference type="PANTHER" id="PTHR43750">
    <property type="entry name" value="UDP-GLUCOSE 6-DEHYDROGENASE TUAD"/>
    <property type="match status" value="1"/>
</dbReference>
<evidence type="ECO:0000313" key="5">
    <source>
        <dbReference type="Proteomes" id="UP000231235"/>
    </source>
</evidence>